<feature type="domain" description="Kinesin motor" evidence="7">
    <location>
        <begin position="23"/>
        <end position="344"/>
    </location>
</feature>
<dbReference type="InterPro" id="IPR021881">
    <property type="entry name" value="NACK_C"/>
</dbReference>
<comment type="similarity">
    <text evidence="1">Belongs to the TRAFAC class myosin-kinesin ATPase superfamily. Kinesin family. KIN-7 subfamily.</text>
</comment>
<dbReference type="GO" id="GO:0005524">
    <property type="term" value="F:ATP binding"/>
    <property type="evidence" value="ECO:0007669"/>
    <property type="project" value="UniProtKB-UniRule"/>
</dbReference>
<accession>A0A9R0IGM3</accession>
<dbReference type="PANTHER" id="PTHR47968:SF18">
    <property type="entry name" value="KINESIN-LIKE PROTEIN KIN-7F"/>
    <property type="match status" value="1"/>
</dbReference>
<feature type="compositionally biased region" description="Basic and acidic residues" evidence="6">
    <location>
        <begin position="817"/>
        <end position="827"/>
    </location>
</feature>
<evidence type="ECO:0000256" key="4">
    <source>
        <dbReference type="PROSITE-ProRule" id="PRU00283"/>
    </source>
</evidence>
<dbReference type="Gene3D" id="3.40.850.10">
    <property type="entry name" value="Kinesin motor domain"/>
    <property type="match status" value="1"/>
</dbReference>
<dbReference type="InterPro" id="IPR036961">
    <property type="entry name" value="Kinesin_motor_dom_sf"/>
</dbReference>
<evidence type="ECO:0000259" key="7">
    <source>
        <dbReference type="PROSITE" id="PS50067"/>
    </source>
</evidence>
<evidence type="ECO:0000313" key="9">
    <source>
        <dbReference type="RefSeq" id="XP_021848969.2"/>
    </source>
</evidence>
<dbReference type="InterPro" id="IPR027417">
    <property type="entry name" value="P-loop_NTPase"/>
</dbReference>
<dbReference type="Pfam" id="PF11995">
    <property type="entry name" value="DUF3490"/>
    <property type="match status" value="1"/>
</dbReference>
<sequence>MVQGGDQDLQQCNAQGSDARHEKIFVSVRLRPLNDKEIQSNDFADWESINTTTILFKNGLGERSVYPNAYNYDRVFGHDDSTRKVYEESAKEIALSVLNGINSSVFAYGQTSSGKTFTMNGIIHYAVADIYDYIEQQKEREFVLKFSAIEIYNELVRDLLSIDTNPLRLLDDPERGTVVEKLTEETLQDKSHLLELIAVCEAQRQTGETSLNEASSRSHQILRLTIESSARSFGGGNSSILAANVNFVDLAGSERTSQTLATGARLKEGSHINRSLLTLGKVIRTLSKGKNAHIPYRDSKLTRILQNSLGGNARTAIICTMSPAHSHLEQSRNTLLFASCAKEVTTNAQVNVVMSDKALVKQLRKELAKLESDLKNIPLVTSKSDVASVLREKEVQIEKMHNEIKELSRQRDLAQTKVEELLQSTKKKQVSETWDDGSEHQRSESRDKLSWFDDSSEISDGSDYRRLDADLATSDSFHYIDQHGNFEVSTTQQSHLLDFIPNESLQQPLGDTTTDFTPDGLSLRWEKMGNNISLGFDEDNCKEVPCIEVQDRIISSNKTESSDPVKISPDNNGIQEVETDKEYPISADKVESEEKQEENKRSTVEENKYTQSKEEKETDQCDGEYNAAVTGNEKDMVETQHCDSEHDPLVQRIKELQRTIDMLVNRNPLENFSPCSIDSEHSSNIGSSFSRSRSCKAILTSNSTSFIPFEKVVLHSRDLSFGGFEEDMSSDRPKGFFRGSDHVATTSGKPSRFGLPMPSIRNAIMNEMEQDVKNSDFSDTSTIYSSIVETNGDAEHEYGKHVGYEMDGDKVEEEGEAKDKESSESARDVSSYLIGARDCMSEGTMSSVQTPCNWFEEFESQRVKIIELWHACHIPLVHRTYFYLLFKGDTSDKIYMEVELRRLSFIKNRFDQGQKIVMDGEVFTPSSSIRALNLEREMLMRQMYKKIPIQERESIFDKWGITMNSKQRRQQLARRLWKDTKDMQHIRESATLVAKLVGFVDEAQVPKEMFVGPSIATKIINRRSYSWKSGKSVVS</sequence>
<evidence type="ECO:0000256" key="2">
    <source>
        <dbReference type="ARBA" id="ARBA00022701"/>
    </source>
</evidence>
<feature type="compositionally biased region" description="Basic and acidic residues" evidence="6">
    <location>
        <begin position="578"/>
        <end position="619"/>
    </location>
</feature>
<dbReference type="Pfam" id="PF00225">
    <property type="entry name" value="Kinesin"/>
    <property type="match status" value="1"/>
</dbReference>
<evidence type="ECO:0000256" key="1">
    <source>
        <dbReference type="ARBA" id="ARBA00007310"/>
    </source>
</evidence>
<reference evidence="9 10" key="2">
    <citation type="submission" date="2025-05" db="UniProtKB">
        <authorList>
            <consortium name="RefSeq"/>
        </authorList>
    </citation>
    <scope>IDENTIFICATION</scope>
    <source>
        <tissue evidence="9 10">Leaf</tissue>
    </source>
</reference>
<dbReference type="GO" id="GO:0005874">
    <property type="term" value="C:microtubule"/>
    <property type="evidence" value="ECO:0007669"/>
    <property type="project" value="UniProtKB-KW"/>
</dbReference>
<evidence type="ECO:0000313" key="8">
    <source>
        <dbReference type="Proteomes" id="UP000813463"/>
    </source>
</evidence>
<dbReference type="SUPFAM" id="SSF52540">
    <property type="entry name" value="P-loop containing nucleoside triphosphate hydrolases"/>
    <property type="match status" value="1"/>
</dbReference>
<keyword evidence="3 4" id="KW-0505">Motor protein</keyword>
<feature type="region of interest" description="Disordered" evidence="6">
    <location>
        <begin position="809"/>
        <end position="828"/>
    </location>
</feature>
<dbReference type="PRINTS" id="PR00380">
    <property type="entry name" value="KINESINHEAVY"/>
</dbReference>
<dbReference type="GO" id="GO:0003777">
    <property type="term" value="F:microtubule motor activity"/>
    <property type="evidence" value="ECO:0007669"/>
    <property type="project" value="InterPro"/>
</dbReference>
<evidence type="ECO:0000256" key="6">
    <source>
        <dbReference type="SAM" id="MobiDB-lite"/>
    </source>
</evidence>
<organism evidence="8 9">
    <name type="scientific">Spinacia oleracea</name>
    <name type="common">Spinach</name>
    <dbReference type="NCBI Taxonomy" id="3562"/>
    <lineage>
        <taxon>Eukaryota</taxon>
        <taxon>Viridiplantae</taxon>
        <taxon>Streptophyta</taxon>
        <taxon>Embryophyta</taxon>
        <taxon>Tracheophyta</taxon>
        <taxon>Spermatophyta</taxon>
        <taxon>Magnoliopsida</taxon>
        <taxon>eudicotyledons</taxon>
        <taxon>Gunneridae</taxon>
        <taxon>Pentapetalae</taxon>
        <taxon>Caryophyllales</taxon>
        <taxon>Chenopodiaceae</taxon>
        <taxon>Chenopodioideae</taxon>
        <taxon>Anserineae</taxon>
        <taxon>Spinacia</taxon>
    </lineage>
</organism>
<gene>
    <name evidence="9 10" type="primary">LOC110788642</name>
</gene>
<dbReference type="GeneID" id="110788642"/>
<keyword evidence="4" id="KW-0547">Nucleotide-binding</keyword>
<feature type="binding site" evidence="4">
    <location>
        <begin position="109"/>
        <end position="116"/>
    </location>
    <ligand>
        <name>ATP</name>
        <dbReference type="ChEBI" id="CHEBI:30616"/>
    </ligand>
</feature>
<evidence type="ECO:0000256" key="5">
    <source>
        <dbReference type="SAM" id="Coils"/>
    </source>
</evidence>
<dbReference type="PROSITE" id="PS50067">
    <property type="entry name" value="KINESIN_MOTOR_2"/>
    <property type="match status" value="1"/>
</dbReference>
<feature type="compositionally biased region" description="Basic and acidic residues" evidence="6">
    <location>
        <begin position="437"/>
        <end position="449"/>
    </location>
</feature>
<dbReference type="GO" id="GO:0007018">
    <property type="term" value="P:microtubule-based movement"/>
    <property type="evidence" value="ECO:0007669"/>
    <property type="project" value="InterPro"/>
</dbReference>
<dbReference type="SMART" id="SM00129">
    <property type="entry name" value="KISc"/>
    <property type="match status" value="1"/>
</dbReference>
<dbReference type="PANTHER" id="PTHR47968">
    <property type="entry name" value="CENTROMERE PROTEIN E"/>
    <property type="match status" value="1"/>
</dbReference>
<reference evidence="8" key="1">
    <citation type="journal article" date="2021" name="Nat. Commun.">
        <title>Genomic analyses provide insights into spinach domestication and the genetic basis of agronomic traits.</title>
        <authorList>
            <person name="Cai X."/>
            <person name="Sun X."/>
            <person name="Xu C."/>
            <person name="Sun H."/>
            <person name="Wang X."/>
            <person name="Ge C."/>
            <person name="Zhang Z."/>
            <person name="Wang Q."/>
            <person name="Fei Z."/>
            <person name="Jiao C."/>
            <person name="Wang Q."/>
        </authorList>
    </citation>
    <scope>NUCLEOTIDE SEQUENCE [LARGE SCALE GENOMIC DNA]</scope>
    <source>
        <strain evidence="8">cv. Varoflay</strain>
    </source>
</reference>
<evidence type="ECO:0000256" key="3">
    <source>
        <dbReference type="ARBA" id="ARBA00023175"/>
    </source>
</evidence>
<dbReference type="RefSeq" id="XP_021848970.2">
    <property type="nucleotide sequence ID" value="XM_021993278.2"/>
</dbReference>
<keyword evidence="8" id="KW-1185">Reference proteome</keyword>
<dbReference type="RefSeq" id="XP_021848969.2">
    <property type="nucleotide sequence ID" value="XM_021993277.2"/>
</dbReference>
<dbReference type="InterPro" id="IPR027640">
    <property type="entry name" value="Kinesin-like_fam"/>
</dbReference>
<name>A0A9R0IGM3_SPIOL</name>
<dbReference type="CDD" id="cd01374">
    <property type="entry name" value="KISc_CENP_E"/>
    <property type="match status" value="1"/>
</dbReference>
<keyword evidence="4" id="KW-0067">ATP-binding</keyword>
<proteinExistence type="inferred from homology"/>
<keyword evidence="2" id="KW-0493">Microtubule</keyword>
<dbReference type="Proteomes" id="UP000813463">
    <property type="component" value="Chromosome 2"/>
</dbReference>
<feature type="coiled-coil region" evidence="5">
    <location>
        <begin position="353"/>
        <end position="424"/>
    </location>
</feature>
<dbReference type="GO" id="GO:0008017">
    <property type="term" value="F:microtubule binding"/>
    <property type="evidence" value="ECO:0007669"/>
    <property type="project" value="InterPro"/>
</dbReference>
<keyword evidence="5" id="KW-0175">Coiled coil</keyword>
<protein>
    <submittedName>
        <fullName evidence="9 10">Kinesin-like protein KIN-7F</fullName>
    </submittedName>
</protein>
<dbReference type="AlphaFoldDB" id="A0A9R0IGM3"/>
<dbReference type="InterPro" id="IPR001752">
    <property type="entry name" value="Kinesin_motor_dom"/>
</dbReference>
<feature type="region of interest" description="Disordered" evidence="6">
    <location>
        <begin position="555"/>
        <end position="625"/>
    </location>
</feature>
<dbReference type="KEGG" id="soe:110788642"/>
<feature type="region of interest" description="Disordered" evidence="6">
    <location>
        <begin position="424"/>
        <end position="449"/>
    </location>
</feature>
<evidence type="ECO:0000313" key="10">
    <source>
        <dbReference type="RefSeq" id="XP_021848970.2"/>
    </source>
</evidence>